<dbReference type="AlphaFoldDB" id="A0A0D0AG25"/>
<evidence type="ECO:0000313" key="1">
    <source>
        <dbReference type="EMBL" id="KIK31018.1"/>
    </source>
</evidence>
<proteinExistence type="predicted"/>
<gene>
    <name evidence="1" type="ORF">PISMIDRAFT_669960</name>
</gene>
<dbReference type="EMBL" id="KN833685">
    <property type="protein sequence ID" value="KIK31018.1"/>
    <property type="molecule type" value="Genomic_DNA"/>
</dbReference>
<keyword evidence="2" id="KW-1185">Reference proteome</keyword>
<protein>
    <submittedName>
        <fullName evidence="1">Unplaced genomic scaffold scaffold_1, whole genome shotgun sequence</fullName>
    </submittedName>
</protein>
<dbReference type="HOGENOM" id="CLU_3088094_0_0_1"/>
<dbReference type="Proteomes" id="UP000054018">
    <property type="component" value="Unassembled WGS sequence"/>
</dbReference>
<organism evidence="1 2">
    <name type="scientific">Pisolithus microcarpus 441</name>
    <dbReference type="NCBI Taxonomy" id="765257"/>
    <lineage>
        <taxon>Eukaryota</taxon>
        <taxon>Fungi</taxon>
        <taxon>Dikarya</taxon>
        <taxon>Basidiomycota</taxon>
        <taxon>Agaricomycotina</taxon>
        <taxon>Agaricomycetes</taxon>
        <taxon>Agaricomycetidae</taxon>
        <taxon>Boletales</taxon>
        <taxon>Sclerodermatineae</taxon>
        <taxon>Pisolithaceae</taxon>
        <taxon>Pisolithus</taxon>
    </lineage>
</organism>
<accession>A0A0D0AG25</accession>
<name>A0A0D0AG25_9AGAM</name>
<reference evidence="1 2" key="1">
    <citation type="submission" date="2014-04" db="EMBL/GenBank/DDBJ databases">
        <authorList>
            <consortium name="DOE Joint Genome Institute"/>
            <person name="Kuo A."/>
            <person name="Kohler A."/>
            <person name="Costa M.D."/>
            <person name="Nagy L.G."/>
            <person name="Floudas D."/>
            <person name="Copeland A."/>
            <person name="Barry K.W."/>
            <person name="Cichocki N."/>
            <person name="Veneault-Fourrey C."/>
            <person name="LaButti K."/>
            <person name="Lindquist E.A."/>
            <person name="Lipzen A."/>
            <person name="Lundell T."/>
            <person name="Morin E."/>
            <person name="Murat C."/>
            <person name="Sun H."/>
            <person name="Tunlid A."/>
            <person name="Henrissat B."/>
            <person name="Grigoriev I.V."/>
            <person name="Hibbett D.S."/>
            <person name="Martin F."/>
            <person name="Nordberg H.P."/>
            <person name="Cantor M.N."/>
            <person name="Hua S.X."/>
        </authorList>
    </citation>
    <scope>NUCLEOTIDE SEQUENCE [LARGE SCALE GENOMIC DNA]</scope>
    <source>
        <strain evidence="1 2">441</strain>
    </source>
</reference>
<evidence type="ECO:0000313" key="2">
    <source>
        <dbReference type="Proteomes" id="UP000054018"/>
    </source>
</evidence>
<sequence>MYSVIDAFGALRLRLPVFISRLALAVVASNYSVHEALACHGERKNGGAASYV</sequence>
<reference evidence="2" key="2">
    <citation type="submission" date="2015-01" db="EMBL/GenBank/DDBJ databases">
        <title>Evolutionary Origins and Diversification of the Mycorrhizal Mutualists.</title>
        <authorList>
            <consortium name="DOE Joint Genome Institute"/>
            <consortium name="Mycorrhizal Genomics Consortium"/>
            <person name="Kohler A."/>
            <person name="Kuo A."/>
            <person name="Nagy L.G."/>
            <person name="Floudas D."/>
            <person name="Copeland A."/>
            <person name="Barry K.W."/>
            <person name="Cichocki N."/>
            <person name="Veneault-Fourrey C."/>
            <person name="LaButti K."/>
            <person name="Lindquist E.A."/>
            <person name="Lipzen A."/>
            <person name="Lundell T."/>
            <person name="Morin E."/>
            <person name="Murat C."/>
            <person name="Riley R."/>
            <person name="Ohm R."/>
            <person name="Sun H."/>
            <person name="Tunlid A."/>
            <person name="Henrissat B."/>
            <person name="Grigoriev I.V."/>
            <person name="Hibbett D.S."/>
            <person name="Martin F."/>
        </authorList>
    </citation>
    <scope>NUCLEOTIDE SEQUENCE [LARGE SCALE GENOMIC DNA]</scope>
    <source>
        <strain evidence="2">441</strain>
    </source>
</reference>